<evidence type="ECO:0000313" key="2">
    <source>
        <dbReference type="Proteomes" id="UP000248745"/>
    </source>
</evidence>
<organism evidence="1 2">
    <name type="scientific">Taibaiella soli</name>
    <dbReference type="NCBI Taxonomy" id="1649169"/>
    <lineage>
        <taxon>Bacteria</taxon>
        <taxon>Pseudomonadati</taxon>
        <taxon>Bacteroidota</taxon>
        <taxon>Chitinophagia</taxon>
        <taxon>Chitinophagales</taxon>
        <taxon>Chitinophagaceae</taxon>
        <taxon>Taibaiella</taxon>
    </lineage>
</organism>
<dbReference type="AlphaFoldDB" id="A0A2W2AY61"/>
<accession>A0A2W2AY61</accession>
<gene>
    <name evidence="1" type="ORF">DN068_12240</name>
</gene>
<protein>
    <submittedName>
        <fullName evidence="1">Uncharacterized protein</fullName>
    </submittedName>
</protein>
<dbReference type="Proteomes" id="UP000248745">
    <property type="component" value="Unassembled WGS sequence"/>
</dbReference>
<reference evidence="1 2" key="1">
    <citation type="submission" date="2018-06" db="EMBL/GenBank/DDBJ databases">
        <title>Mucibacter soli gen. nov., sp. nov., a new member of the family Chitinophagaceae producing mucin.</title>
        <authorList>
            <person name="Kim M.-K."/>
            <person name="Park S."/>
            <person name="Kim T.-S."/>
            <person name="Joung Y."/>
            <person name="Han J.-H."/>
            <person name="Kim S.B."/>
        </authorList>
    </citation>
    <scope>NUCLEOTIDE SEQUENCE [LARGE SCALE GENOMIC DNA]</scope>
    <source>
        <strain evidence="1 2">R1-15</strain>
    </source>
</reference>
<proteinExistence type="predicted"/>
<comment type="caution">
    <text evidence="1">The sequence shown here is derived from an EMBL/GenBank/DDBJ whole genome shotgun (WGS) entry which is preliminary data.</text>
</comment>
<dbReference type="EMBL" id="QKTW01000017">
    <property type="protein sequence ID" value="PZF72628.1"/>
    <property type="molecule type" value="Genomic_DNA"/>
</dbReference>
<keyword evidence="2" id="KW-1185">Reference proteome</keyword>
<dbReference type="RefSeq" id="WP_110999219.1">
    <property type="nucleotide sequence ID" value="NZ_QKTW01000017.1"/>
</dbReference>
<name>A0A2W2AY61_9BACT</name>
<evidence type="ECO:0000313" key="1">
    <source>
        <dbReference type="EMBL" id="PZF72628.1"/>
    </source>
</evidence>
<sequence length="91" mass="10067">MIQSARTFLAISNERKSGVERNLDAISAALEHMLASGFAFDDSMDIHDLFRIYQQLSRLSSAVTDAMIVSGDVAVLFQQSRKVDKKASCEL</sequence>